<evidence type="ECO:0000313" key="11">
    <source>
        <dbReference type="Proteomes" id="UP001152321"/>
    </source>
</evidence>
<dbReference type="InterPro" id="IPR004358">
    <property type="entry name" value="Sig_transdc_His_kin-like_C"/>
</dbReference>
<organism evidence="10 11">
    <name type="scientific">Bdellovibrio svalbardensis</name>
    <dbReference type="NCBI Taxonomy" id="2972972"/>
    <lineage>
        <taxon>Bacteria</taxon>
        <taxon>Pseudomonadati</taxon>
        <taxon>Bdellovibrionota</taxon>
        <taxon>Bdellovibrionia</taxon>
        <taxon>Bdellovibrionales</taxon>
        <taxon>Pseudobdellovibrionaceae</taxon>
        <taxon>Bdellovibrio</taxon>
    </lineage>
</organism>
<proteinExistence type="predicted"/>
<evidence type="ECO:0000256" key="7">
    <source>
        <dbReference type="ARBA" id="ARBA00022840"/>
    </source>
</evidence>
<dbReference type="SMART" id="SM00387">
    <property type="entry name" value="HATPase_c"/>
    <property type="match status" value="1"/>
</dbReference>
<protein>
    <recommendedName>
        <fullName evidence="2">histidine kinase</fullName>
        <ecNumber evidence="2">2.7.13.3</ecNumber>
    </recommendedName>
</protein>
<keyword evidence="5" id="KW-0547">Nucleotide-binding</keyword>
<dbReference type="InterPro" id="IPR036890">
    <property type="entry name" value="HATPase_C_sf"/>
</dbReference>
<keyword evidence="4" id="KW-0808">Transferase</keyword>
<dbReference type="GO" id="GO:0016874">
    <property type="term" value="F:ligase activity"/>
    <property type="evidence" value="ECO:0007669"/>
    <property type="project" value="UniProtKB-KW"/>
</dbReference>
<dbReference type="RefSeq" id="WP_277578420.1">
    <property type="nucleotide sequence ID" value="NZ_JANRMI010000003.1"/>
</dbReference>
<dbReference type="InterPro" id="IPR003594">
    <property type="entry name" value="HATPase_dom"/>
</dbReference>
<dbReference type="Pfam" id="PF02518">
    <property type="entry name" value="HATPase_c"/>
    <property type="match status" value="1"/>
</dbReference>
<dbReference type="SMART" id="SM00388">
    <property type="entry name" value="HisKA"/>
    <property type="match status" value="1"/>
</dbReference>
<dbReference type="InterPro" id="IPR003661">
    <property type="entry name" value="HisK_dim/P_dom"/>
</dbReference>
<gene>
    <name evidence="10" type="ORF">NWE73_11245</name>
</gene>
<dbReference type="InterPro" id="IPR005467">
    <property type="entry name" value="His_kinase_dom"/>
</dbReference>
<dbReference type="Gene3D" id="1.10.287.130">
    <property type="match status" value="1"/>
</dbReference>
<dbReference type="CDD" id="cd00082">
    <property type="entry name" value="HisKA"/>
    <property type="match status" value="1"/>
</dbReference>
<evidence type="ECO:0000256" key="3">
    <source>
        <dbReference type="ARBA" id="ARBA00022553"/>
    </source>
</evidence>
<keyword evidence="10" id="KW-0436">Ligase</keyword>
<keyword evidence="11" id="KW-1185">Reference proteome</keyword>
<sequence>MQARLYQPMAPRFYISSDLSEEEVREGINKAQVYRFIRWPLTEREVWAQLEDALQTHSMFFSRSLLLRESSHQNKQLEALTHSLEAMVDERTQYIEMSHQEEGDKLNRERQLLRFIKDLATQTSFEDILVILRKEIRKFHKIGDPILAYRLEEAKTVFMSFQLGNLTQTESTVSFEFPKSAQVPSAELVRYFANHFGRPFVKAYVVPLELRLTNHLLGGKGEAILCIENSLSDKEMGPFIDFMTDRMRPLSMALDRVLLENQLSAFSYRWEKTFDGMRDPIAIVDIDYSVVRANRKFSDKFLQNKCYESFAHGKSVCEGCPVSQALKEGKPQSGQIQVDGRIFQVHSYPVQFDQGGNPTNVVNQYVDITQSRELYLRMLQNEKMGAIGLLAGNIAHELNNPLTGLRSLSQVLLQEADQKSHLYSDLLEIEKATARSQRIIKNLLDFSKGEDQPAEYISVDEIVERTLPMVKSALRTHRLDVNLQTLDKTVLVEPHLVQQVVFNLINNACQAMKDPGRLSVSSRQDGNKIVLEIEDTGPGIPVEIQRRIFEPFFTTKKEGHGTGLGLSMSKSIIEKFGGGIEVRNIKPHGACFVITLPQKSL</sequence>
<evidence type="ECO:0000256" key="8">
    <source>
        <dbReference type="ARBA" id="ARBA00023012"/>
    </source>
</evidence>
<dbReference type="EC" id="2.7.13.3" evidence="2"/>
<dbReference type="PANTHER" id="PTHR43065">
    <property type="entry name" value="SENSOR HISTIDINE KINASE"/>
    <property type="match status" value="1"/>
</dbReference>
<keyword evidence="7" id="KW-0067">ATP-binding</keyword>
<feature type="domain" description="Histidine kinase" evidence="9">
    <location>
        <begin position="393"/>
        <end position="600"/>
    </location>
</feature>
<dbReference type="PRINTS" id="PR00344">
    <property type="entry name" value="BCTRLSENSOR"/>
</dbReference>
<evidence type="ECO:0000256" key="5">
    <source>
        <dbReference type="ARBA" id="ARBA00022741"/>
    </source>
</evidence>
<comment type="caution">
    <text evidence="10">The sequence shown here is derived from an EMBL/GenBank/DDBJ whole genome shotgun (WGS) entry which is preliminary data.</text>
</comment>
<evidence type="ECO:0000256" key="2">
    <source>
        <dbReference type="ARBA" id="ARBA00012438"/>
    </source>
</evidence>
<dbReference type="Gene3D" id="3.30.450.20">
    <property type="entry name" value="PAS domain"/>
    <property type="match status" value="1"/>
</dbReference>
<keyword evidence="3" id="KW-0597">Phosphoprotein</keyword>
<name>A0ABT6DJH0_9BACT</name>
<keyword evidence="8" id="KW-0902">Two-component regulatory system</keyword>
<keyword evidence="6 10" id="KW-0418">Kinase</keyword>
<dbReference type="SUPFAM" id="SSF55785">
    <property type="entry name" value="PYP-like sensor domain (PAS domain)"/>
    <property type="match status" value="1"/>
</dbReference>
<dbReference type="Proteomes" id="UP001152321">
    <property type="component" value="Unassembled WGS sequence"/>
</dbReference>
<evidence type="ECO:0000256" key="1">
    <source>
        <dbReference type="ARBA" id="ARBA00000085"/>
    </source>
</evidence>
<comment type="catalytic activity">
    <reaction evidence="1">
        <text>ATP + protein L-histidine = ADP + protein N-phospho-L-histidine.</text>
        <dbReference type="EC" id="2.7.13.3"/>
    </reaction>
</comment>
<dbReference type="InterPro" id="IPR036097">
    <property type="entry name" value="HisK_dim/P_sf"/>
</dbReference>
<evidence type="ECO:0000256" key="4">
    <source>
        <dbReference type="ARBA" id="ARBA00022679"/>
    </source>
</evidence>
<dbReference type="PANTHER" id="PTHR43065:SF10">
    <property type="entry name" value="PEROXIDE STRESS-ACTIVATED HISTIDINE KINASE MAK3"/>
    <property type="match status" value="1"/>
</dbReference>
<dbReference type="EMBL" id="JANRMI010000003">
    <property type="protein sequence ID" value="MDG0816943.1"/>
    <property type="molecule type" value="Genomic_DNA"/>
</dbReference>
<dbReference type="SUPFAM" id="SSF55874">
    <property type="entry name" value="ATPase domain of HSP90 chaperone/DNA topoisomerase II/histidine kinase"/>
    <property type="match status" value="1"/>
</dbReference>
<evidence type="ECO:0000259" key="9">
    <source>
        <dbReference type="PROSITE" id="PS50109"/>
    </source>
</evidence>
<dbReference type="Pfam" id="PF00512">
    <property type="entry name" value="HisKA"/>
    <property type="match status" value="1"/>
</dbReference>
<reference evidence="10" key="1">
    <citation type="submission" date="2022-08" db="EMBL/GenBank/DDBJ databases">
        <title>Novel Bdellovibrio Species Isolated from Svalbard: Designation Bdellovibrio svalbardensis.</title>
        <authorList>
            <person name="Mitchell R.J."/>
            <person name="Choi S.Y."/>
        </authorList>
    </citation>
    <scope>NUCLEOTIDE SEQUENCE</scope>
    <source>
        <strain evidence="10">PAP01</strain>
    </source>
</reference>
<evidence type="ECO:0000313" key="10">
    <source>
        <dbReference type="EMBL" id="MDG0816943.1"/>
    </source>
</evidence>
<dbReference type="InterPro" id="IPR035965">
    <property type="entry name" value="PAS-like_dom_sf"/>
</dbReference>
<dbReference type="SUPFAM" id="SSF47384">
    <property type="entry name" value="Homodimeric domain of signal transducing histidine kinase"/>
    <property type="match status" value="1"/>
</dbReference>
<evidence type="ECO:0000256" key="6">
    <source>
        <dbReference type="ARBA" id="ARBA00022777"/>
    </source>
</evidence>
<dbReference type="GO" id="GO:0016301">
    <property type="term" value="F:kinase activity"/>
    <property type="evidence" value="ECO:0007669"/>
    <property type="project" value="UniProtKB-KW"/>
</dbReference>
<dbReference type="Gene3D" id="3.30.565.10">
    <property type="entry name" value="Histidine kinase-like ATPase, C-terminal domain"/>
    <property type="match status" value="1"/>
</dbReference>
<accession>A0ABT6DJH0</accession>
<dbReference type="PROSITE" id="PS50109">
    <property type="entry name" value="HIS_KIN"/>
    <property type="match status" value="1"/>
</dbReference>